<accession>A0ABX1MLG9</accession>
<keyword evidence="1" id="KW-0238">DNA-binding</keyword>
<comment type="caution">
    <text evidence="1">The sequence shown here is derived from an EMBL/GenBank/DDBJ whole genome shotgun (WGS) entry which is preliminary data.</text>
</comment>
<dbReference type="RefSeq" id="WP_169204443.1">
    <property type="nucleotide sequence ID" value="NZ_CP059560.1"/>
</dbReference>
<dbReference type="Proteomes" id="UP000652074">
    <property type="component" value="Unassembled WGS sequence"/>
</dbReference>
<reference evidence="1 2" key="1">
    <citation type="submission" date="2019-12" db="EMBL/GenBank/DDBJ databases">
        <title>Comparative genomics gives insights into the taxonomy of the Azoarcus-Aromatoleum group and reveals separate origins of nif in the plant-associated Azoarcus and non-plant-associated Aromatoleum sub-groups.</title>
        <authorList>
            <person name="Lafos M."/>
            <person name="Maluk M."/>
            <person name="Batista M."/>
            <person name="Junghare M."/>
            <person name="Carmona M."/>
            <person name="Faoro H."/>
            <person name="Cruz L.M."/>
            <person name="Battistoni F."/>
            <person name="De Souza E."/>
            <person name="Pedrosa F."/>
            <person name="Chen W.-M."/>
            <person name="Poole P.S."/>
            <person name="Dixon R.A."/>
            <person name="James E.K."/>
        </authorList>
    </citation>
    <scope>NUCLEOTIDE SEQUENCE [LARGE SCALE GENOMIC DNA]</scope>
    <source>
        <strain evidence="1 2">ToN1</strain>
    </source>
</reference>
<dbReference type="InterPro" id="IPR009061">
    <property type="entry name" value="DNA-bd_dom_put_sf"/>
</dbReference>
<evidence type="ECO:0000313" key="2">
    <source>
        <dbReference type="Proteomes" id="UP000652074"/>
    </source>
</evidence>
<dbReference type="Gene3D" id="1.10.238.160">
    <property type="match status" value="1"/>
</dbReference>
<evidence type="ECO:0000313" key="1">
    <source>
        <dbReference type="EMBL" id="NMF86954.1"/>
    </source>
</evidence>
<organism evidence="1 2">
    <name type="scientific">Aromatoleum petrolei</name>
    <dbReference type="NCBI Taxonomy" id="76116"/>
    <lineage>
        <taxon>Bacteria</taxon>
        <taxon>Pseudomonadati</taxon>
        <taxon>Pseudomonadota</taxon>
        <taxon>Betaproteobacteria</taxon>
        <taxon>Rhodocyclales</taxon>
        <taxon>Rhodocyclaceae</taxon>
        <taxon>Aromatoleum</taxon>
    </lineage>
</organism>
<proteinExistence type="predicted"/>
<sequence length="84" mass="9315">MSRTTTVPSNVTTIPVAPGQLAELLDKASLCARLSISARTLENMVKAGTFPPPVRVGKYVYWSEVAVRSWQRRLFAAQEAWTVH</sequence>
<dbReference type="GO" id="GO:0003677">
    <property type="term" value="F:DNA binding"/>
    <property type="evidence" value="ECO:0007669"/>
    <property type="project" value="UniProtKB-KW"/>
</dbReference>
<dbReference type="EMBL" id="WTVR01000001">
    <property type="protein sequence ID" value="NMF86954.1"/>
    <property type="molecule type" value="Genomic_DNA"/>
</dbReference>
<dbReference type="SUPFAM" id="SSF46955">
    <property type="entry name" value="Putative DNA-binding domain"/>
    <property type="match status" value="1"/>
</dbReference>
<keyword evidence="2" id="KW-1185">Reference proteome</keyword>
<gene>
    <name evidence="1" type="ORF">GPA26_00520</name>
</gene>
<name>A0ABX1MLG9_9RHOO</name>
<protein>
    <submittedName>
        <fullName evidence="1">DNA-binding protein</fullName>
    </submittedName>
</protein>